<evidence type="ECO:0000259" key="3">
    <source>
        <dbReference type="Pfam" id="PF00561"/>
    </source>
</evidence>
<proteinExistence type="inferred from homology"/>
<name>A0A8K1C263_PYTOL</name>
<evidence type="ECO:0000313" key="5">
    <source>
        <dbReference type="Proteomes" id="UP000794436"/>
    </source>
</evidence>
<organism evidence="4 5">
    <name type="scientific">Pythium oligandrum</name>
    <name type="common">Mycoparasitic fungus</name>
    <dbReference type="NCBI Taxonomy" id="41045"/>
    <lineage>
        <taxon>Eukaryota</taxon>
        <taxon>Sar</taxon>
        <taxon>Stramenopiles</taxon>
        <taxon>Oomycota</taxon>
        <taxon>Peronosporomycetes</taxon>
        <taxon>Pythiales</taxon>
        <taxon>Pythiaceae</taxon>
        <taxon>Pythium</taxon>
    </lineage>
</organism>
<accession>A0A8K1C263</accession>
<evidence type="ECO:0000256" key="2">
    <source>
        <dbReference type="SAM" id="Phobius"/>
    </source>
</evidence>
<dbReference type="AlphaFoldDB" id="A0A8K1C263"/>
<dbReference type="GO" id="GO:0042171">
    <property type="term" value="F:lysophosphatidic acid acyltransferase activity"/>
    <property type="evidence" value="ECO:0007669"/>
    <property type="project" value="TreeGrafter"/>
</dbReference>
<feature type="transmembrane region" description="Helical" evidence="2">
    <location>
        <begin position="129"/>
        <end position="149"/>
    </location>
</feature>
<evidence type="ECO:0000256" key="1">
    <source>
        <dbReference type="ARBA" id="ARBA00038097"/>
    </source>
</evidence>
<comment type="caution">
    <text evidence="4">The sequence shown here is derived from an EMBL/GenBank/DDBJ whole genome shotgun (WGS) entry which is preliminary data.</text>
</comment>
<keyword evidence="2" id="KW-0812">Transmembrane</keyword>
<dbReference type="InterPro" id="IPR000073">
    <property type="entry name" value="AB_hydrolase_1"/>
</dbReference>
<dbReference type="Proteomes" id="UP000794436">
    <property type="component" value="Unassembled WGS sequence"/>
</dbReference>
<dbReference type="EMBL" id="SPLM01000149">
    <property type="protein sequence ID" value="TMW55089.1"/>
    <property type="molecule type" value="Genomic_DNA"/>
</dbReference>
<feature type="transmembrane region" description="Helical" evidence="2">
    <location>
        <begin position="91"/>
        <end position="109"/>
    </location>
</feature>
<sequence>MAPPATAASAAPTSPPKRPRIPVVKLSLFLLVIVLLTPFWIFYGLVGKLLTTSSLTLRRWGIGLLVLLAAALAADLVAIETQHALGASDDTALLIRLAAALTALLLVQWKFHNLVMFVLDGRHESGNAVALFLEVIAPCIGLFALREAVFGLKHWEHTTGLTLYLFGAAYLLTPVVLMLSHAHFWIPARYSELERVEREILTRNVKSEFHMMKVAGLGTVFVPCTQKKNAKPAKTLVLIHGFAAGNALWACNLDALAQHYDVYAVEWVGKGRSDRPEFASYELEDADRIFVDAIENWRKELKLEKFFVAGHSMGAMFASSYAVRYPGHIEHLVLVSPAGVGHPPPPRPIHFGLKVFRYLWSLRLTPMESISLARFMGPFGPAFLRLLAKARVGAMPESSCIRRGDIPVESVALYWYHSWALKASGEVAMHTHLHPGVFAKKPLCVMLTPETIKVPITFMYGGGPDWMESSHGEELAKKFDGHQRVQVFKVPLAGHQVFMDNVDVFNTILLDALAQ</sequence>
<feature type="transmembrane region" description="Helical" evidence="2">
    <location>
        <begin position="161"/>
        <end position="186"/>
    </location>
</feature>
<dbReference type="OrthoDB" id="7457040at2759"/>
<gene>
    <name evidence="4" type="ORF">Poli38472_013851</name>
</gene>
<comment type="similarity">
    <text evidence="1">Belongs to the peptidase S33 family. ABHD4/ABHD5 subfamily.</text>
</comment>
<feature type="transmembrane region" description="Helical" evidence="2">
    <location>
        <begin position="26"/>
        <end position="45"/>
    </location>
</feature>
<keyword evidence="2" id="KW-0472">Membrane</keyword>
<dbReference type="GO" id="GO:0052689">
    <property type="term" value="F:carboxylic ester hydrolase activity"/>
    <property type="evidence" value="ECO:0007669"/>
    <property type="project" value="TreeGrafter"/>
</dbReference>
<dbReference type="GO" id="GO:0055088">
    <property type="term" value="P:lipid homeostasis"/>
    <property type="evidence" value="ECO:0007669"/>
    <property type="project" value="TreeGrafter"/>
</dbReference>
<dbReference type="SUPFAM" id="SSF53474">
    <property type="entry name" value="alpha/beta-Hydrolases"/>
    <property type="match status" value="1"/>
</dbReference>
<dbReference type="InterPro" id="IPR029058">
    <property type="entry name" value="AB_hydrolase_fold"/>
</dbReference>
<feature type="domain" description="AB hydrolase-1" evidence="3">
    <location>
        <begin position="235"/>
        <end position="345"/>
    </location>
</feature>
<feature type="transmembrane region" description="Helical" evidence="2">
    <location>
        <begin position="57"/>
        <end position="79"/>
    </location>
</feature>
<dbReference type="GO" id="GO:0006654">
    <property type="term" value="P:phosphatidic acid biosynthetic process"/>
    <property type="evidence" value="ECO:0007669"/>
    <property type="project" value="TreeGrafter"/>
</dbReference>
<evidence type="ECO:0000313" key="4">
    <source>
        <dbReference type="EMBL" id="TMW55089.1"/>
    </source>
</evidence>
<reference evidence="4" key="1">
    <citation type="submission" date="2019-03" db="EMBL/GenBank/DDBJ databases">
        <title>Long read genome sequence of the mycoparasitic Pythium oligandrum ATCC 38472 isolated from sugarbeet rhizosphere.</title>
        <authorList>
            <person name="Gaulin E."/>
        </authorList>
    </citation>
    <scope>NUCLEOTIDE SEQUENCE</scope>
    <source>
        <strain evidence="4">ATCC 38472_TT</strain>
    </source>
</reference>
<keyword evidence="2" id="KW-1133">Transmembrane helix</keyword>
<dbReference type="Pfam" id="PF00561">
    <property type="entry name" value="Abhydrolase_1"/>
    <property type="match status" value="1"/>
</dbReference>
<dbReference type="Gene3D" id="3.40.50.1820">
    <property type="entry name" value="alpha/beta hydrolase"/>
    <property type="match status" value="1"/>
</dbReference>
<keyword evidence="5" id="KW-1185">Reference proteome</keyword>
<dbReference type="PANTHER" id="PTHR42886:SF29">
    <property type="entry name" value="PUMMELIG, ISOFORM A"/>
    <property type="match status" value="1"/>
</dbReference>
<protein>
    <recommendedName>
        <fullName evidence="3">AB hydrolase-1 domain-containing protein</fullName>
    </recommendedName>
</protein>
<dbReference type="PANTHER" id="PTHR42886">
    <property type="entry name" value="RE40534P-RELATED"/>
    <property type="match status" value="1"/>
</dbReference>